<protein>
    <recommendedName>
        <fullName evidence="3">Cx9C motif-containing protein 4, mitochondrial</fullName>
    </recommendedName>
</protein>
<dbReference type="EMBL" id="JH930474">
    <property type="protein sequence ID" value="EKM53653.1"/>
    <property type="molecule type" value="Genomic_DNA"/>
</dbReference>
<name>K5VQ97_PHACS</name>
<dbReference type="GeneID" id="18908752"/>
<dbReference type="OrthoDB" id="13601at2759"/>
<dbReference type="Pfam" id="PF08991">
    <property type="entry name" value="CMC4"/>
    <property type="match status" value="1"/>
</dbReference>
<dbReference type="InterPro" id="IPR009069">
    <property type="entry name" value="Cys_alpha_HP_mot_SF"/>
</dbReference>
<dbReference type="InParanoid" id="K5VQ97"/>
<keyword evidence="8" id="KW-1185">Reference proteome</keyword>
<feature type="chain" id="PRO_5003884906" description="Cx9C motif-containing protein 4, mitochondrial" evidence="6">
    <location>
        <begin position="19"/>
        <end position="73"/>
    </location>
</feature>
<evidence type="ECO:0000256" key="5">
    <source>
        <dbReference type="ARBA" id="ARBA00023157"/>
    </source>
</evidence>
<dbReference type="KEGG" id="pco:PHACADRAFT_148383"/>
<dbReference type="Proteomes" id="UP000008370">
    <property type="component" value="Unassembled WGS sequence"/>
</dbReference>
<dbReference type="SUPFAM" id="SSF47072">
    <property type="entry name" value="Cysteine alpha-hairpin motif"/>
    <property type="match status" value="1"/>
</dbReference>
<evidence type="ECO:0000256" key="4">
    <source>
        <dbReference type="ARBA" id="ARBA00023128"/>
    </source>
</evidence>
<dbReference type="GO" id="GO:0005758">
    <property type="term" value="C:mitochondrial intermembrane space"/>
    <property type="evidence" value="ECO:0007669"/>
    <property type="project" value="UniProtKB-SubCell"/>
</dbReference>
<proteinExistence type="inferred from homology"/>
<dbReference type="AlphaFoldDB" id="K5VQ97"/>
<reference evidence="7 8" key="1">
    <citation type="journal article" date="2012" name="BMC Genomics">
        <title>Comparative genomics of the white-rot fungi, Phanerochaete carnosa and P. chrysosporium, to elucidate the genetic basis of the distinct wood types they colonize.</title>
        <authorList>
            <person name="Suzuki H."/>
            <person name="MacDonald J."/>
            <person name="Syed K."/>
            <person name="Salamov A."/>
            <person name="Hori C."/>
            <person name="Aerts A."/>
            <person name="Henrissat B."/>
            <person name="Wiebenga A."/>
            <person name="vanKuyk P.A."/>
            <person name="Barry K."/>
            <person name="Lindquist E."/>
            <person name="LaButti K."/>
            <person name="Lapidus A."/>
            <person name="Lucas S."/>
            <person name="Coutinho P."/>
            <person name="Gong Y."/>
            <person name="Samejima M."/>
            <person name="Mahadevan R."/>
            <person name="Abou-Zaid M."/>
            <person name="de Vries R.P."/>
            <person name="Igarashi K."/>
            <person name="Yadav J.S."/>
            <person name="Grigoriev I.V."/>
            <person name="Master E.R."/>
        </authorList>
    </citation>
    <scope>NUCLEOTIDE SEQUENCE [LARGE SCALE GENOMIC DNA]</scope>
    <source>
        <strain evidence="7 8">HHB-10118-sp</strain>
    </source>
</reference>
<organism evidence="7 8">
    <name type="scientific">Phanerochaete carnosa (strain HHB-10118-sp)</name>
    <name type="common">White-rot fungus</name>
    <name type="synonym">Peniophora carnosa</name>
    <dbReference type="NCBI Taxonomy" id="650164"/>
    <lineage>
        <taxon>Eukaryota</taxon>
        <taxon>Fungi</taxon>
        <taxon>Dikarya</taxon>
        <taxon>Basidiomycota</taxon>
        <taxon>Agaricomycotina</taxon>
        <taxon>Agaricomycetes</taxon>
        <taxon>Polyporales</taxon>
        <taxon>Phanerochaetaceae</taxon>
        <taxon>Phanerochaete</taxon>
    </lineage>
</organism>
<evidence type="ECO:0000256" key="1">
    <source>
        <dbReference type="ARBA" id="ARBA00004569"/>
    </source>
</evidence>
<evidence type="ECO:0000313" key="8">
    <source>
        <dbReference type="Proteomes" id="UP000008370"/>
    </source>
</evidence>
<keyword evidence="6" id="KW-0732">Signal</keyword>
<gene>
    <name evidence="7" type="ORF">PHACADRAFT_148383</name>
</gene>
<dbReference type="PANTHER" id="PTHR15590">
    <property type="entry name" value="CX9C MOTIF-CONTAINING PROTEIN 4"/>
    <property type="match status" value="1"/>
</dbReference>
<sequence length="73" mass="8306">MSLILLYFSACALQSCLNKHTYTPEKCSTHMRDLYQCCAEFYESTGDKGESTACPMPNVTRRWLKSHPPDAVK</sequence>
<dbReference type="PANTHER" id="PTHR15590:SF0">
    <property type="entry name" value="CX9C MOTIF-CONTAINING PROTEIN 4"/>
    <property type="match status" value="1"/>
</dbReference>
<evidence type="ECO:0000313" key="7">
    <source>
        <dbReference type="EMBL" id="EKM53653.1"/>
    </source>
</evidence>
<dbReference type="InterPro" id="IPR027179">
    <property type="entry name" value="CMC4"/>
</dbReference>
<accession>K5VQ97</accession>
<dbReference type="HOGENOM" id="CLU_177210_2_0_1"/>
<feature type="signal peptide" evidence="6">
    <location>
        <begin position="1"/>
        <end position="18"/>
    </location>
</feature>
<evidence type="ECO:0000256" key="3">
    <source>
        <dbReference type="ARBA" id="ARBA00019406"/>
    </source>
</evidence>
<dbReference type="STRING" id="650164.K5VQ97"/>
<evidence type="ECO:0000256" key="2">
    <source>
        <dbReference type="ARBA" id="ARBA00009858"/>
    </source>
</evidence>
<keyword evidence="4" id="KW-0496">Mitochondrion</keyword>
<evidence type="ECO:0000256" key="6">
    <source>
        <dbReference type="SAM" id="SignalP"/>
    </source>
</evidence>
<comment type="subcellular location">
    <subcellularLocation>
        <location evidence="1">Mitochondrion intermembrane space</location>
    </subcellularLocation>
</comment>
<keyword evidence="5" id="KW-1015">Disulfide bond</keyword>
<dbReference type="RefSeq" id="XP_007398337.1">
    <property type="nucleotide sequence ID" value="XM_007398275.1"/>
</dbReference>
<dbReference type="Gene3D" id="1.10.287.1130">
    <property type="entry name" value="CytochromE C oxidase copper chaperone"/>
    <property type="match status" value="1"/>
</dbReference>
<comment type="similarity">
    <text evidence="2">Belongs to the CMC4 family.</text>
</comment>